<keyword evidence="2" id="KW-1185">Reference proteome</keyword>
<dbReference type="EMBL" id="FXTC01000004">
    <property type="protein sequence ID" value="SMO67093.1"/>
    <property type="molecule type" value="Genomic_DNA"/>
</dbReference>
<sequence length="171" mass="19380">MDIISKFTVGSEEGISDLIAIIDSSVYALHKEFVTEDEIKKYIHNEIDPRKMINDLNDLSNQLIMTYADQKPVGYSIIKSGSLHPGIPERKRATEISFVILSEYDFPETRQSLWKKCRSAVSFTDIVWTNMLDHDPLSEFLKESGFVSAVSSKVGPFLLPSHILELEINKS</sequence>
<gene>
    <name evidence="1" type="ORF">SAMN06265171_104269</name>
</gene>
<name>A0A521D5W1_9FLAO</name>
<protein>
    <recommendedName>
        <fullName evidence="3">N-acetyltransferase domain-containing protein</fullName>
    </recommendedName>
</protein>
<accession>A0A521D5W1</accession>
<reference evidence="1 2" key="1">
    <citation type="submission" date="2017-05" db="EMBL/GenBank/DDBJ databases">
        <authorList>
            <person name="Varghese N."/>
            <person name="Submissions S."/>
        </authorList>
    </citation>
    <scope>NUCLEOTIDE SEQUENCE [LARGE SCALE GENOMIC DNA]</scope>
    <source>
        <strain evidence="1 2">DSM 29371</strain>
    </source>
</reference>
<evidence type="ECO:0000313" key="2">
    <source>
        <dbReference type="Proteomes" id="UP000316916"/>
    </source>
</evidence>
<proteinExistence type="predicted"/>
<evidence type="ECO:0008006" key="3">
    <source>
        <dbReference type="Google" id="ProtNLM"/>
    </source>
</evidence>
<organism evidence="1 2">
    <name type="scientific">Chryseobacterium rhizoplanae</name>
    <dbReference type="NCBI Taxonomy" id="1609531"/>
    <lineage>
        <taxon>Bacteria</taxon>
        <taxon>Pseudomonadati</taxon>
        <taxon>Bacteroidota</taxon>
        <taxon>Flavobacteriia</taxon>
        <taxon>Flavobacteriales</taxon>
        <taxon>Weeksellaceae</taxon>
        <taxon>Chryseobacterium group</taxon>
        <taxon>Chryseobacterium</taxon>
    </lineage>
</organism>
<dbReference type="RefSeq" id="WP_142718115.1">
    <property type="nucleotide sequence ID" value="NZ_FXTC01000004.1"/>
</dbReference>
<dbReference type="Proteomes" id="UP000316916">
    <property type="component" value="Unassembled WGS sequence"/>
</dbReference>
<evidence type="ECO:0000313" key="1">
    <source>
        <dbReference type="EMBL" id="SMO67093.1"/>
    </source>
</evidence>
<dbReference type="AlphaFoldDB" id="A0A521D5W1"/>